<proteinExistence type="predicted"/>
<evidence type="ECO:0000313" key="3">
    <source>
        <dbReference type="Proteomes" id="UP001150924"/>
    </source>
</evidence>
<accession>A0A9X3IZ90</accession>
<dbReference type="Proteomes" id="UP001150924">
    <property type="component" value="Unassembled WGS sequence"/>
</dbReference>
<dbReference type="RefSeq" id="WP_267771955.1">
    <property type="nucleotide sequence ID" value="NZ_JAPNKE010000002.1"/>
</dbReference>
<gene>
    <name evidence="2" type="ORF">OV079_27780</name>
</gene>
<comment type="caution">
    <text evidence="2">The sequence shown here is derived from an EMBL/GenBank/DDBJ whole genome shotgun (WGS) entry which is preliminary data.</text>
</comment>
<keyword evidence="3" id="KW-1185">Reference proteome</keyword>
<organism evidence="2 3">
    <name type="scientific">Nannocystis pusilla</name>
    <dbReference type="NCBI Taxonomy" id="889268"/>
    <lineage>
        <taxon>Bacteria</taxon>
        <taxon>Pseudomonadati</taxon>
        <taxon>Myxococcota</taxon>
        <taxon>Polyangia</taxon>
        <taxon>Nannocystales</taxon>
        <taxon>Nannocystaceae</taxon>
        <taxon>Nannocystis</taxon>
    </lineage>
</organism>
<reference evidence="2" key="1">
    <citation type="submission" date="2022-11" db="EMBL/GenBank/DDBJ databases">
        <title>Minimal conservation of predation-associated metabolite biosynthetic gene clusters underscores biosynthetic potential of Myxococcota including descriptions for ten novel species: Archangium lansinium sp. nov., Myxococcus landrumus sp. nov., Nannocystis bai.</title>
        <authorList>
            <person name="Ahearne A."/>
            <person name="Stevens C."/>
            <person name="Phillips K."/>
        </authorList>
    </citation>
    <scope>NUCLEOTIDE SEQUENCE</scope>
    <source>
        <strain evidence="2">Na p29</strain>
    </source>
</reference>
<name>A0A9X3IZ90_9BACT</name>
<feature type="region of interest" description="Disordered" evidence="1">
    <location>
        <begin position="233"/>
        <end position="253"/>
    </location>
</feature>
<dbReference type="EMBL" id="JAPNKE010000002">
    <property type="protein sequence ID" value="MCY1009296.1"/>
    <property type="molecule type" value="Genomic_DNA"/>
</dbReference>
<evidence type="ECO:0000256" key="1">
    <source>
        <dbReference type="SAM" id="MobiDB-lite"/>
    </source>
</evidence>
<evidence type="ECO:0000313" key="2">
    <source>
        <dbReference type="EMBL" id="MCY1009296.1"/>
    </source>
</evidence>
<sequence length="253" mass="27247">MESWASARALVALWTEIGGLRFAVDVLSSQPLFHVIRKLGLDGAVAGLEIDDIGDPETENARGPWDLARELEPLWWALRCRVSAMSEAELAKACASCKDLLEGLPAGAPSRTGSDEGGHWWRRSLLTFVLSRNTSLAAEQIDRLMKAVGRSEWGGAEILMAAAPDARRAAAIAERAASNGLLRLGDYAFDIVEALGSDAAPILEKAYAHARKVSAKQYLVAHEQALNLAQGKALSGAKRAPVGQRSPRSRSRR</sequence>
<protein>
    <submittedName>
        <fullName evidence="2">Uncharacterized protein</fullName>
    </submittedName>
</protein>
<dbReference type="AlphaFoldDB" id="A0A9X3IZ90"/>